<dbReference type="InterPro" id="IPR006439">
    <property type="entry name" value="HAD-SF_hydro_IA"/>
</dbReference>
<keyword evidence="1 2" id="KW-0378">Hydrolase</keyword>
<dbReference type="STRING" id="1476583.DEIPH_ctg079orf0147"/>
<keyword evidence="3" id="KW-1185">Reference proteome</keyword>
<dbReference type="Proteomes" id="UP000020492">
    <property type="component" value="Unassembled WGS sequence"/>
</dbReference>
<dbReference type="InterPro" id="IPR051540">
    <property type="entry name" value="S-2-haloacid_dehalogenase"/>
</dbReference>
<dbReference type="PRINTS" id="PR00413">
    <property type="entry name" value="HADHALOGNASE"/>
</dbReference>
<name>A0A016QL67_9DEIO</name>
<protein>
    <submittedName>
        <fullName evidence="2">CbbY/CbbZ/GpH/YieH family hydrolase</fullName>
    </submittedName>
</protein>
<dbReference type="AlphaFoldDB" id="A0A016QL67"/>
<evidence type="ECO:0000313" key="3">
    <source>
        <dbReference type="Proteomes" id="UP000020492"/>
    </source>
</evidence>
<dbReference type="InterPro" id="IPR023214">
    <property type="entry name" value="HAD_sf"/>
</dbReference>
<dbReference type="GO" id="GO:0016787">
    <property type="term" value="F:hydrolase activity"/>
    <property type="evidence" value="ECO:0007669"/>
    <property type="project" value="UniProtKB-KW"/>
</dbReference>
<dbReference type="PATRIC" id="fig|1476583.3.peg.3370"/>
<dbReference type="PANTHER" id="PTHR43316">
    <property type="entry name" value="HYDROLASE, HALOACID DELAHOGENASE-RELATED"/>
    <property type="match status" value="1"/>
</dbReference>
<proteinExistence type="predicted"/>
<accession>A0A016QL67</accession>
<dbReference type="eggNOG" id="COG1011">
    <property type="taxonomic scope" value="Bacteria"/>
</dbReference>
<evidence type="ECO:0000256" key="1">
    <source>
        <dbReference type="ARBA" id="ARBA00022801"/>
    </source>
</evidence>
<dbReference type="Gene3D" id="3.40.50.1000">
    <property type="entry name" value="HAD superfamily/HAD-like"/>
    <property type="match status" value="1"/>
</dbReference>
<evidence type="ECO:0000313" key="2">
    <source>
        <dbReference type="EMBL" id="EYB66736.1"/>
    </source>
</evidence>
<reference evidence="2 3" key="1">
    <citation type="submission" date="2014-03" db="EMBL/GenBank/DDBJ databases">
        <title>Draft genome sequence of Deinococcus phoenicis 1P10ME.</title>
        <authorList>
            <person name="Stepanov V.G."/>
            <person name="Vaishampayan P."/>
            <person name="Venkateswaran K."/>
            <person name="Fox G.E."/>
        </authorList>
    </citation>
    <scope>NUCLEOTIDE SEQUENCE [LARGE SCALE GENOMIC DNA]</scope>
    <source>
        <strain evidence="2 3">1P10ME</strain>
    </source>
</reference>
<gene>
    <name evidence="2" type="ORF">DEIPH_ctg079orf0147</name>
</gene>
<dbReference type="InterPro" id="IPR036412">
    <property type="entry name" value="HAD-like_sf"/>
</dbReference>
<dbReference type="SUPFAM" id="SSF56784">
    <property type="entry name" value="HAD-like"/>
    <property type="match status" value="1"/>
</dbReference>
<dbReference type="NCBIfam" id="TIGR01509">
    <property type="entry name" value="HAD-SF-IA-v3"/>
    <property type="match status" value="1"/>
</dbReference>
<dbReference type="Pfam" id="PF00702">
    <property type="entry name" value="Hydrolase"/>
    <property type="match status" value="1"/>
</dbReference>
<dbReference type="NCBIfam" id="TIGR01549">
    <property type="entry name" value="HAD-SF-IA-v1"/>
    <property type="match status" value="1"/>
</dbReference>
<dbReference type="EMBL" id="JHAC01000070">
    <property type="protein sequence ID" value="EYB66736.1"/>
    <property type="molecule type" value="Genomic_DNA"/>
</dbReference>
<sequence length="185" mass="20257">MERHGLPGGYAERFTVLDDFGYRPKREVLPQLVRELGLPHDPEVLLADFSEHSLAAPVPMPHALDVLQELRARGLRVGVVTNGWVEAQTTCLERTGLAPLTDDVVISKGVGLSKPAPAIYELALARLGVNAADTWFVGDSPRNDVWGPQQVGLRAAYLPTGHGLSGERPDAVLRDLRDVLRLMER</sequence>
<comment type="caution">
    <text evidence="2">The sequence shown here is derived from an EMBL/GenBank/DDBJ whole genome shotgun (WGS) entry which is preliminary data.</text>
</comment>
<organism evidence="2 3">
    <name type="scientific">Deinococcus phoenicis</name>
    <dbReference type="NCBI Taxonomy" id="1476583"/>
    <lineage>
        <taxon>Bacteria</taxon>
        <taxon>Thermotogati</taxon>
        <taxon>Deinococcota</taxon>
        <taxon>Deinococci</taxon>
        <taxon>Deinococcales</taxon>
        <taxon>Deinococcaceae</taxon>
        <taxon>Deinococcus</taxon>
    </lineage>
</organism>
<dbReference type="PANTHER" id="PTHR43316:SF3">
    <property type="entry name" value="HALOACID DEHALOGENASE, TYPE II (AFU_ORTHOLOGUE AFUA_2G07750)-RELATED"/>
    <property type="match status" value="1"/>
</dbReference>